<dbReference type="InterPro" id="IPR011545">
    <property type="entry name" value="DEAD/DEAH_box_helicase_dom"/>
</dbReference>
<comment type="similarity">
    <text evidence="9">Belongs to the DEAD box helicase family.</text>
</comment>
<feature type="domain" description="Helicase ATP-binding" evidence="10">
    <location>
        <begin position="54"/>
        <end position="225"/>
    </location>
</feature>
<dbReference type="InterPro" id="IPR000629">
    <property type="entry name" value="RNA-helicase_DEAD-box_CS"/>
</dbReference>
<dbReference type="GO" id="GO:0005524">
    <property type="term" value="F:ATP binding"/>
    <property type="evidence" value="ECO:0007669"/>
    <property type="project" value="UniProtKB-KW"/>
</dbReference>
<name>A0A1J4MEJ8_9CRYT</name>
<feature type="domain" description="Helicase C-terminal" evidence="11">
    <location>
        <begin position="236"/>
        <end position="397"/>
    </location>
</feature>
<dbReference type="GO" id="GO:0003723">
    <property type="term" value="F:RNA binding"/>
    <property type="evidence" value="ECO:0007669"/>
    <property type="project" value="UniProtKB-KW"/>
</dbReference>
<keyword evidence="4 9" id="KW-0347">Helicase</keyword>
<dbReference type="VEuPathDB" id="CryptoDB:cand_011940"/>
<evidence type="ECO:0000256" key="8">
    <source>
        <dbReference type="PROSITE-ProRule" id="PRU00552"/>
    </source>
</evidence>
<keyword evidence="3 9" id="KW-0378">Hydrolase</keyword>
<dbReference type="PANTHER" id="PTHR47958">
    <property type="entry name" value="ATP-DEPENDENT RNA HELICASE DBP3"/>
    <property type="match status" value="1"/>
</dbReference>
<dbReference type="Proteomes" id="UP000186804">
    <property type="component" value="Unassembled WGS sequence"/>
</dbReference>
<keyword evidence="6" id="KW-0694">RNA-binding</keyword>
<evidence type="ECO:0000313" key="13">
    <source>
        <dbReference type="EMBL" id="OII72666.1"/>
    </source>
</evidence>
<keyword evidence="2 9" id="KW-0547">Nucleotide-binding</keyword>
<gene>
    <name evidence="13" type="ORF">cand_011940</name>
</gene>
<comment type="caution">
    <text evidence="13">The sequence shown here is derived from an EMBL/GenBank/DDBJ whole genome shotgun (WGS) entry which is preliminary data.</text>
</comment>
<dbReference type="PROSITE" id="PS51192">
    <property type="entry name" value="HELICASE_ATP_BIND_1"/>
    <property type="match status" value="1"/>
</dbReference>
<dbReference type="SMART" id="SM00490">
    <property type="entry name" value="HELICc"/>
    <property type="match status" value="1"/>
</dbReference>
<dbReference type="PROSITE" id="PS51195">
    <property type="entry name" value="Q_MOTIF"/>
    <property type="match status" value="1"/>
</dbReference>
<dbReference type="GeneID" id="92365379"/>
<protein>
    <recommendedName>
        <fullName evidence="1">RNA helicase</fullName>
        <ecNumber evidence="1">3.6.4.13</ecNumber>
    </recommendedName>
</protein>
<evidence type="ECO:0000256" key="1">
    <source>
        <dbReference type="ARBA" id="ARBA00012552"/>
    </source>
</evidence>
<reference evidence="13 14" key="1">
    <citation type="submission" date="2016-10" db="EMBL/GenBank/DDBJ databases">
        <title>Reductive evolution of mitochondrial metabolism and differential evolution of invasion-related proteins in Cryptosporidium.</title>
        <authorList>
            <person name="Liu S."/>
            <person name="Roellig D.M."/>
            <person name="Guo Y."/>
            <person name="Li N."/>
            <person name="Frace M.A."/>
            <person name="Tang K."/>
            <person name="Zhang L."/>
            <person name="Feng Y."/>
            <person name="Xiao L."/>
        </authorList>
    </citation>
    <scope>NUCLEOTIDE SEQUENCE [LARGE SCALE GENOMIC DNA]</scope>
    <source>
        <strain evidence="13">30847</strain>
    </source>
</reference>
<evidence type="ECO:0000259" key="12">
    <source>
        <dbReference type="PROSITE" id="PS51195"/>
    </source>
</evidence>
<dbReference type="PROSITE" id="PS00039">
    <property type="entry name" value="DEAD_ATP_HELICASE"/>
    <property type="match status" value="1"/>
</dbReference>
<evidence type="ECO:0000256" key="6">
    <source>
        <dbReference type="ARBA" id="ARBA00022884"/>
    </source>
</evidence>
<dbReference type="Pfam" id="PF00271">
    <property type="entry name" value="Helicase_C"/>
    <property type="match status" value="1"/>
</dbReference>
<dbReference type="RefSeq" id="XP_067067053.1">
    <property type="nucleotide sequence ID" value="XM_067211433.1"/>
</dbReference>
<dbReference type="InterPro" id="IPR001650">
    <property type="entry name" value="Helicase_C-like"/>
</dbReference>
<evidence type="ECO:0000256" key="5">
    <source>
        <dbReference type="ARBA" id="ARBA00022840"/>
    </source>
</evidence>
<proteinExistence type="inferred from homology"/>
<dbReference type="OrthoDB" id="10265785at2759"/>
<sequence>MPRNELDRDVSLYDFSEDCQVYNTFESMDLKEELLRGIYSYGFELPSVVQKRAIVPIIKGRDVVVQSQSGTGKTCVFTVGALQLCNKTTERLPQVLILSPTRELAEQSQKVCSALGEYLDINVYCCVGGRKLNDDIKALQNGVTIVSGTPGRVIHMIEQGYLITRRIRLLILDEADEMLDFGFKHQVYDIYKYLPPRIQIILVSATLPEEIIEITEKIMKDPLKILVKRDNLTLEGIRQFYIYVEQEQWKFDTLCDLYDTLTITQSVIFCNKKAKVEWLSSKMIENHFTVSFVHGDLSQKDREQILREFRQGKTRVLIATDLWGRGIDIQQINLVINYDIPTNKELYIHRIGRSGRFGRKGVAINLVKEEEVKILKDIEQFFSTRIEEMPANITSIL</sequence>
<dbReference type="GO" id="GO:0016787">
    <property type="term" value="F:hydrolase activity"/>
    <property type="evidence" value="ECO:0007669"/>
    <property type="project" value="UniProtKB-KW"/>
</dbReference>
<evidence type="ECO:0000259" key="11">
    <source>
        <dbReference type="PROSITE" id="PS51194"/>
    </source>
</evidence>
<dbReference type="GO" id="GO:0003724">
    <property type="term" value="F:RNA helicase activity"/>
    <property type="evidence" value="ECO:0007669"/>
    <property type="project" value="UniProtKB-EC"/>
</dbReference>
<dbReference type="CDD" id="cd18787">
    <property type="entry name" value="SF2_C_DEAD"/>
    <property type="match status" value="1"/>
</dbReference>
<dbReference type="FunFam" id="3.40.50.300:FF:000031">
    <property type="entry name" value="Eukaryotic initiation factor 4A-III"/>
    <property type="match status" value="1"/>
</dbReference>
<evidence type="ECO:0000256" key="3">
    <source>
        <dbReference type="ARBA" id="ARBA00022801"/>
    </source>
</evidence>
<organism evidence="13 14">
    <name type="scientific">Cryptosporidium andersoni</name>
    <dbReference type="NCBI Taxonomy" id="117008"/>
    <lineage>
        <taxon>Eukaryota</taxon>
        <taxon>Sar</taxon>
        <taxon>Alveolata</taxon>
        <taxon>Apicomplexa</taxon>
        <taxon>Conoidasida</taxon>
        <taxon>Coccidia</taxon>
        <taxon>Eucoccidiorida</taxon>
        <taxon>Eimeriorina</taxon>
        <taxon>Cryptosporidiidae</taxon>
        <taxon>Cryptosporidium</taxon>
    </lineage>
</organism>
<dbReference type="PROSITE" id="PS51194">
    <property type="entry name" value="HELICASE_CTER"/>
    <property type="match status" value="1"/>
</dbReference>
<dbReference type="EC" id="3.6.4.13" evidence="1"/>
<evidence type="ECO:0000256" key="7">
    <source>
        <dbReference type="ARBA" id="ARBA00047984"/>
    </source>
</evidence>
<dbReference type="SMART" id="SM00487">
    <property type="entry name" value="DEXDc"/>
    <property type="match status" value="1"/>
</dbReference>
<comment type="catalytic activity">
    <reaction evidence="7">
        <text>ATP + H2O = ADP + phosphate + H(+)</text>
        <dbReference type="Rhea" id="RHEA:13065"/>
        <dbReference type="ChEBI" id="CHEBI:15377"/>
        <dbReference type="ChEBI" id="CHEBI:15378"/>
        <dbReference type="ChEBI" id="CHEBI:30616"/>
        <dbReference type="ChEBI" id="CHEBI:43474"/>
        <dbReference type="ChEBI" id="CHEBI:456216"/>
        <dbReference type="EC" id="3.6.4.13"/>
    </reaction>
</comment>
<dbReference type="Gene3D" id="3.40.50.300">
    <property type="entry name" value="P-loop containing nucleotide triphosphate hydrolases"/>
    <property type="match status" value="2"/>
</dbReference>
<evidence type="ECO:0000256" key="9">
    <source>
        <dbReference type="RuleBase" id="RU000492"/>
    </source>
</evidence>
<dbReference type="InterPro" id="IPR014014">
    <property type="entry name" value="RNA_helicase_DEAD_Q_motif"/>
</dbReference>
<evidence type="ECO:0000313" key="14">
    <source>
        <dbReference type="Proteomes" id="UP000186804"/>
    </source>
</evidence>
<dbReference type="Pfam" id="PF00270">
    <property type="entry name" value="DEAD"/>
    <property type="match status" value="1"/>
</dbReference>
<feature type="short sequence motif" description="Q motif" evidence="8">
    <location>
        <begin position="23"/>
        <end position="51"/>
    </location>
</feature>
<keyword evidence="5 9" id="KW-0067">ATP-binding</keyword>
<dbReference type="FunFam" id="3.40.50.300:FF:000849">
    <property type="entry name" value="ATP-dependent RNA helicase DBP5"/>
    <property type="match status" value="1"/>
</dbReference>
<accession>A0A1J4MEJ8</accession>
<evidence type="ECO:0000259" key="10">
    <source>
        <dbReference type="PROSITE" id="PS51192"/>
    </source>
</evidence>
<dbReference type="EMBL" id="LRBS01000111">
    <property type="protein sequence ID" value="OII72666.1"/>
    <property type="molecule type" value="Genomic_DNA"/>
</dbReference>
<dbReference type="InterPro" id="IPR027417">
    <property type="entry name" value="P-loop_NTPase"/>
</dbReference>
<dbReference type="AlphaFoldDB" id="A0A1J4MEJ8"/>
<keyword evidence="14" id="KW-1185">Reference proteome</keyword>
<dbReference type="SUPFAM" id="SSF52540">
    <property type="entry name" value="P-loop containing nucleoside triphosphate hydrolases"/>
    <property type="match status" value="1"/>
</dbReference>
<evidence type="ECO:0000256" key="2">
    <source>
        <dbReference type="ARBA" id="ARBA00022741"/>
    </source>
</evidence>
<feature type="domain" description="DEAD-box RNA helicase Q" evidence="12">
    <location>
        <begin position="23"/>
        <end position="51"/>
    </location>
</feature>
<evidence type="ECO:0000256" key="4">
    <source>
        <dbReference type="ARBA" id="ARBA00022806"/>
    </source>
</evidence>
<dbReference type="InterPro" id="IPR014001">
    <property type="entry name" value="Helicase_ATP-bd"/>
</dbReference>